<dbReference type="EMBL" id="JAESIY010000002">
    <property type="protein sequence ID" value="MBL3655466.1"/>
    <property type="molecule type" value="Genomic_DNA"/>
</dbReference>
<accession>A0A937JZQ5</accession>
<dbReference type="Gene3D" id="3.40.630.30">
    <property type="match status" value="1"/>
</dbReference>
<dbReference type="Pfam" id="PF14542">
    <property type="entry name" value="Acetyltransf_CG"/>
    <property type="match status" value="1"/>
</dbReference>
<dbReference type="AlphaFoldDB" id="A0A937JZQ5"/>
<proteinExistence type="predicted"/>
<dbReference type="PANTHER" id="PTHR31435">
    <property type="entry name" value="PROTEIN NATD1"/>
    <property type="match status" value="1"/>
</dbReference>
<dbReference type="RefSeq" id="WP_202243135.1">
    <property type="nucleotide sequence ID" value="NZ_JAESIY010000002.1"/>
</dbReference>
<organism evidence="2 3">
    <name type="scientific">Fulvivirga sediminis</name>
    <dbReference type="NCBI Taxonomy" id="2803949"/>
    <lineage>
        <taxon>Bacteria</taxon>
        <taxon>Pseudomonadati</taxon>
        <taxon>Bacteroidota</taxon>
        <taxon>Cytophagia</taxon>
        <taxon>Cytophagales</taxon>
        <taxon>Fulvivirgaceae</taxon>
        <taxon>Fulvivirga</taxon>
    </lineage>
</organism>
<evidence type="ECO:0000313" key="3">
    <source>
        <dbReference type="Proteomes" id="UP000659388"/>
    </source>
</evidence>
<reference evidence="2" key="1">
    <citation type="submission" date="2021-01" db="EMBL/GenBank/DDBJ databases">
        <title>Fulvivirga kasyanovii gen. nov., sp nov., a novel member of the phylum Bacteroidetes isolated from seawater in a mussel farm.</title>
        <authorList>
            <person name="Zhao L.-H."/>
            <person name="Wang Z.-J."/>
        </authorList>
    </citation>
    <scope>NUCLEOTIDE SEQUENCE</scope>
    <source>
        <strain evidence="2">2943</strain>
    </source>
</reference>
<comment type="caution">
    <text evidence="2">The sequence shown here is derived from an EMBL/GenBank/DDBJ whole genome shotgun (WGS) entry which is preliminary data.</text>
</comment>
<keyword evidence="3" id="KW-1185">Reference proteome</keyword>
<dbReference type="PROSITE" id="PS51729">
    <property type="entry name" value="GNAT_YJDJ"/>
    <property type="match status" value="1"/>
</dbReference>
<protein>
    <submittedName>
        <fullName evidence="2">N-acetyltransferase</fullName>
    </submittedName>
</protein>
<sequence>MSYTVRLDMAGKRFTTIVDGKECYLQFKQVAPQVLDLEYIFVPEEVRARGIASNLVYNALIFAQKEHLEIIPGCEFVQNYMIKHPEFRCVSWKEAV</sequence>
<gene>
    <name evidence="2" type="ORF">JL102_04940</name>
</gene>
<name>A0A937JZQ5_9BACT</name>
<dbReference type="InterPro" id="IPR031165">
    <property type="entry name" value="GNAT_YJDJ"/>
</dbReference>
<feature type="domain" description="N-acetyltransferase" evidence="1">
    <location>
        <begin position="6"/>
        <end position="92"/>
    </location>
</feature>
<dbReference type="SUPFAM" id="SSF55729">
    <property type="entry name" value="Acyl-CoA N-acyltransferases (Nat)"/>
    <property type="match status" value="1"/>
</dbReference>
<evidence type="ECO:0000259" key="1">
    <source>
        <dbReference type="PROSITE" id="PS51729"/>
    </source>
</evidence>
<dbReference type="Proteomes" id="UP000659388">
    <property type="component" value="Unassembled WGS sequence"/>
</dbReference>
<evidence type="ECO:0000313" key="2">
    <source>
        <dbReference type="EMBL" id="MBL3655466.1"/>
    </source>
</evidence>
<dbReference type="InterPro" id="IPR045057">
    <property type="entry name" value="Gcn5-rel_NAT"/>
</dbReference>
<dbReference type="PANTHER" id="PTHR31435:SF9">
    <property type="entry name" value="PROTEIN NATD1"/>
    <property type="match status" value="1"/>
</dbReference>
<dbReference type="InterPro" id="IPR016181">
    <property type="entry name" value="Acyl_CoA_acyltransferase"/>
</dbReference>